<dbReference type="GO" id="GO:0016829">
    <property type="term" value="F:lyase activity"/>
    <property type="evidence" value="ECO:0007669"/>
    <property type="project" value="UniProtKB-KW"/>
</dbReference>
<evidence type="ECO:0000256" key="5">
    <source>
        <dbReference type="PIRSR" id="PIRSR002736-50"/>
    </source>
</evidence>
<dbReference type="HAMAP" id="MF_00805">
    <property type="entry name" value="CitD"/>
    <property type="match status" value="1"/>
</dbReference>
<comment type="subcellular location">
    <subcellularLocation>
        <location evidence="1 4">Cytoplasm</location>
    </subcellularLocation>
</comment>
<evidence type="ECO:0000313" key="7">
    <source>
        <dbReference type="Proteomes" id="UP000004367"/>
    </source>
</evidence>
<keyword evidence="3 4" id="KW-0597">Phosphoprotein</keyword>
<evidence type="ECO:0000256" key="2">
    <source>
        <dbReference type="ARBA" id="ARBA00022490"/>
    </source>
</evidence>
<evidence type="ECO:0000256" key="3">
    <source>
        <dbReference type="ARBA" id="ARBA00022553"/>
    </source>
</evidence>
<gene>
    <name evidence="4 6" type="primary">citD</name>
    <name evidence="6" type="ORF">MOPEL_060_00130</name>
</gene>
<keyword evidence="6" id="KW-0456">Lyase</keyword>
<dbReference type="eggNOG" id="COG3052">
    <property type="taxonomic scope" value="Bacteria"/>
</dbReference>
<sequence>MRIVNDSLAGTLESSDAVVRVSPHDTLEVTVVSTVEAQFGAQIRAVVADTLDSLDVRDGRVVVEDKGALDCTLRARVQAAVMRASDDDLDWSAL</sequence>
<dbReference type="InterPro" id="IPR023439">
    <property type="entry name" value="Mal_deCO2ase/Cit_lyase_ACP"/>
</dbReference>
<comment type="caution">
    <text evidence="6">The sequence shown here is derived from an EMBL/GenBank/DDBJ whole genome shotgun (WGS) entry which is preliminary data.</text>
</comment>
<evidence type="ECO:0000256" key="4">
    <source>
        <dbReference type="HAMAP-Rule" id="MF_00805"/>
    </source>
</evidence>
<dbReference type="Pfam" id="PF06857">
    <property type="entry name" value="ACP"/>
    <property type="match status" value="1"/>
</dbReference>
<comment type="similarity">
    <text evidence="4">Belongs to the CitD family.</text>
</comment>
<reference evidence="6 7" key="1">
    <citation type="submission" date="2012-02" db="EMBL/GenBank/DDBJ databases">
        <title>Whole genome shotgun sequence of Mobilicoccus pelagius NBRC 104925.</title>
        <authorList>
            <person name="Yoshida Y."/>
            <person name="Hosoyama A."/>
            <person name="Tsuchikane K."/>
            <person name="Katsumata H."/>
            <person name="Yamazaki S."/>
            <person name="Fujita N."/>
        </authorList>
    </citation>
    <scope>NUCLEOTIDE SEQUENCE [LARGE SCALE GENOMIC DNA]</scope>
    <source>
        <strain evidence="6 7">NBRC 104925</strain>
    </source>
</reference>
<dbReference type="NCBIfam" id="NF009726">
    <property type="entry name" value="PRK13253.1"/>
    <property type="match status" value="1"/>
</dbReference>
<dbReference type="OrthoDB" id="9798736at2"/>
<feature type="modified residue" description="O-(phosphoribosyl dephospho-coenzyme A)serine" evidence="4 5">
    <location>
        <position position="14"/>
    </location>
</feature>
<dbReference type="InterPro" id="IPR006495">
    <property type="entry name" value="CitD"/>
</dbReference>
<dbReference type="STRING" id="1089455.MOPEL_060_00130"/>
<dbReference type="NCBIfam" id="TIGR01608">
    <property type="entry name" value="citD"/>
    <property type="match status" value="1"/>
</dbReference>
<keyword evidence="7" id="KW-1185">Reference proteome</keyword>
<dbReference type="Proteomes" id="UP000004367">
    <property type="component" value="Unassembled WGS sequence"/>
</dbReference>
<accession>H5UQT9</accession>
<organism evidence="6 7">
    <name type="scientific">Mobilicoccus pelagius NBRC 104925</name>
    <dbReference type="NCBI Taxonomy" id="1089455"/>
    <lineage>
        <taxon>Bacteria</taxon>
        <taxon>Bacillati</taxon>
        <taxon>Actinomycetota</taxon>
        <taxon>Actinomycetes</taxon>
        <taxon>Micrococcales</taxon>
        <taxon>Dermatophilaceae</taxon>
        <taxon>Mobilicoccus</taxon>
    </lineage>
</organism>
<evidence type="ECO:0000313" key="6">
    <source>
        <dbReference type="EMBL" id="GAB48097.1"/>
    </source>
</evidence>
<comment type="function">
    <text evidence="4">Covalent carrier of the coenzyme of citrate lyase.</text>
</comment>
<dbReference type="EMBL" id="BAFE01000043">
    <property type="protein sequence ID" value="GAB48097.1"/>
    <property type="molecule type" value="Genomic_DNA"/>
</dbReference>
<dbReference type="GO" id="GO:0005737">
    <property type="term" value="C:cytoplasm"/>
    <property type="evidence" value="ECO:0007669"/>
    <property type="project" value="UniProtKB-SubCell"/>
</dbReference>
<evidence type="ECO:0000256" key="1">
    <source>
        <dbReference type="ARBA" id="ARBA00004496"/>
    </source>
</evidence>
<keyword evidence="2 4" id="KW-0963">Cytoplasm</keyword>
<dbReference type="RefSeq" id="WP_009481995.1">
    <property type="nucleotide sequence ID" value="NZ_BAFE01000043.1"/>
</dbReference>
<name>H5UQT9_9MICO</name>
<dbReference type="AlphaFoldDB" id="H5UQT9"/>
<protein>
    <recommendedName>
        <fullName evidence="4">Citrate lyase acyl carrier protein</fullName>
    </recommendedName>
    <alternativeName>
        <fullName evidence="4">Citrate lyase gamma chain</fullName>
    </alternativeName>
</protein>
<dbReference type="PIRSF" id="PIRSF002736">
    <property type="entry name" value="Citrt_lyas_gamma"/>
    <property type="match status" value="1"/>
</dbReference>
<comment type="subunit">
    <text evidence="4">Oligomer with a subunit composition of (alpha,beta,gamma)6.</text>
</comment>
<proteinExistence type="inferred from homology"/>